<dbReference type="PANTHER" id="PTHR30146">
    <property type="entry name" value="LACI-RELATED TRANSCRIPTIONAL REPRESSOR"/>
    <property type="match status" value="1"/>
</dbReference>
<dbReference type="CDD" id="cd06267">
    <property type="entry name" value="PBP1_LacI_sugar_binding-like"/>
    <property type="match status" value="1"/>
</dbReference>
<sequence length="738" mass="84903">MATIKDVAKEANVSIGTVSNVINGKTNNEELIRRVENAIEKLDFRLNGKAKSLKMKCTYLIGVVVENLENAETGLILEALERRLENEGYSLVIKMAGKNAVLEKKQISQLMKTGVDGMIIMTGNSNKKWEKLVDGSNIPVVLLDKCIMKSENISVIYIDYKRAVDRFFRWCEKNGYKKIAMILGTEVLDSESIAEIVSAHSKLQVHYRLVGNYSAEAGFKATCELLYENEVVDVIFIGNKCMESGVFQAARMLGYEEAIHYVCAKNGKWLEDENRYEGIIDLSFLKQGEEAAKKILESLKSGKRQMTIGKIEAEFKEIAYSLNKSGKRKLPEYKKSLTVAILNADTAKVLKEISDIYELETDVHIIYHCLEYHDLWNIIVNPERIKGLKIDIFMYDILWKDSLIQRNLLKDISELEENEEYFEDYIEGIVDICGRRKGKLYGLPFLTGTQLLFYQRDLFVDEAIQIQFQRMYGYKLEVPKTQDEYLNVARFFTREFNPKSPVQYGSAMINQGNLYNSIEFLNRLWTYNADIIRNGYCYADTAEFRVAVEKYKELYQYTRPEARITSWEDLAEEFKNGKTAMIQLYDSYAYDLNNYEHSKVAGNIECATVAGKCPVTGGWGLGIYEGSSNQEQAQEFVKWVCGPAYDKLYSVLAGISNRKNFYENKDLELLYPWKKRVLESYRISKNRRQLSNIVDENANMMFYDRILGKTICDMVLGKIAIEEGIKKIQEETEKIQAE</sequence>
<dbReference type="InterPro" id="IPR000843">
    <property type="entry name" value="HTH_LacI"/>
</dbReference>
<reference evidence="5" key="2">
    <citation type="submission" date="2022-11" db="EMBL/GenBank/DDBJ databases">
        <title>Draft genome sequence of Coprococcus comes strain 31264.</title>
        <authorList>
            <person name="Hisatomi A."/>
            <person name="Ohkuma M."/>
            <person name="Sakamoto M."/>
        </authorList>
    </citation>
    <scope>NUCLEOTIDE SEQUENCE</scope>
    <source>
        <strain evidence="5">JCM 31264</strain>
    </source>
</reference>
<dbReference type="Pfam" id="PF00532">
    <property type="entry name" value="Peripla_BP_1"/>
    <property type="match status" value="1"/>
</dbReference>
<feature type="domain" description="HTH lacI-type" evidence="4">
    <location>
        <begin position="2"/>
        <end position="55"/>
    </location>
</feature>
<evidence type="ECO:0000256" key="3">
    <source>
        <dbReference type="ARBA" id="ARBA00023163"/>
    </source>
</evidence>
<dbReference type="Gene3D" id="3.40.190.10">
    <property type="entry name" value="Periplasmic binding protein-like II"/>
    <property type="match status" value="2"/>
</dbReference>
<gene>
    <name evidence="5" type="ORF">comes_30580</name>
</gene>
<dbReference type="GO" id="GO:0000976">
    <property type="term" value="F:transcription cis-regulatory region binding"/>
    <property type="evidence" value="ECO:0007669"/>
    <property type="project" value="TreeGrafter"/>
</dbReference>
<dbReference type="SMART" id="SM00354">
    <property type="entry name" value="HTH_LACI"/>
    <property type="match status" value="1"/>
</dbReference>
<dbReference type="Proteomes" id="UP001145109">
    <property type="component" value="Unassembled WGS sequence"/>
</dbReference>
<evidence type="ECO:0000259" key="4">
    <source>
        <dbReference type="PROSITE" id="PS50932"/>
    </source>
</evidence>
<protein>
    <recommendedName>
        <fullName evidence="4">HTH lacI-type domain-containing protein</fullName>
    </recommendedName>
</protein>
<reference evidence="5" key="1">
    <citation type="submission" date="2022-09" db="EMBL/GenBank/DDBJ databases">
        <title>Draft genome sequence of Coprococcus comes strain 31264.</title>
        <authorList>
            <person name="Atsushi H."/>
            <person name="Moriya O."/>
            <person name="Mitsuo S."/>
        </authorList>
    </citation>
    <scope>NUCLEOTIDE SEQUENCE</scope>
    <source>
        <strain evidence="5">JCM 31264</strain>
    </source>
</reference>
<keyword evidence="3" id="KW-0804">Transcription</keyword>
<accession>A0AA37V596</accession>
<dbReference type="PANTHER" id="PTHR30146:SF109">
    <property type="entry name" value="HTH-TYPE TRANSCRIPTIONAL REGULATOR GALS"/>
    <property type="match status" value="1"/>
</dbReference>
<dbReference type="SUPFAM" id="SSF47413">
    <property type="entry name" value="lambda repressor-like DNA-binding domains"/>
    <property type="match status" value="1"/>
</dbReference>
<evidence type="ECO:0000313" key="5">
    <source>
        <dbReference type="EMBL" id="GLG88510.1"/>
    </source>
</evidence>
<dbReference type="Pfam" id="PF00356">
    <property type="entry name" value="LacI"/>
    <property type="match status" value="1"/>
</dbReference>
<keyword evidence="1" id="KW-0805">Transcription regulation</keyword>
<dbReference type="RefSeq" id="WP_055249562.1">
    <property type="nucleotide sequence ID" value="NZ_BSCI01000032.1"/>
</dbReference>
<evidence type="ECO:0000313" key="6">
    <source>
        <dbReference type="Proteomes" id="UP001145109"/>
    </source>
</evidence>
<dbReference type="InterPro" id="IPR006059">
    <property type="entry name" value="SBP"/>
</dbReference>
<dbReference type="CDD" id="cd01392">
    <property type="entry name" value="HTH_LacI"/>
    <property type="match status" value="1"/>
</dbReference>
<dbReference type="InterPro" id="IPR001761">
    <property type="entry name" value="Peripla_BP/Lac1_sug-bd_dom"/>
</dbReference>
<proteinExistence type="predicted"/>
<dbReference type="InterPro" id="IPR028082">
    <property type="entry name" value="Peripla_BP_I"/>
</dbReference>
<organism evidence="5 6">
    <name type="scientific">Coprococcus comes</name>
    <dbReference type="NCBI Taxonomy" id="410072"/>
    <lineage>
        <taxon>Bacteria</taxon>
        <taxon>Bacillati</taxon>
        <taxon>Bacillota</taxon>
        <taxon>Clostridia</taxon>
        <taxon>Lachnospirales</taxon>
        <taxon>Lachnospiraceae</taxon>
        <taxon>Coprococcus</taxon>
    </lineage>
</organism>
<evidence type="ECO:0000256" key="2">
    <source>
        <dbReference type="ARBA" id="ARBA00023125"/>
    </source>
</evidence>
<keyword evidence="2" id="KW-0238">DNA-binding</keyword>
<dbReference type="SUPFAM" id="SSF53850">
    <property type="entry name" value="Periplasmic binding protein-like II"/>
    <property type="match status" value="1"/>
</dbReference>
<dbReference type="AlphaFoldDB" id="A0AA37V596"/>
<name>A0AA37V596_9FIRM</name>
<comment type="caution">
    <text evidence="5">The sequence shown here is derived from an EMBL/GenBank/DDBJ whole genome shotgun (WGS) entry which is preliminary data.</text>
</comment>
<dbReference type="SUPFAM" id="SSF53822">
    <property type="entry name" value="Periplasmic binding protein-like I"/>
    <property type="match status" value="1"/>
</dbReference>
<dbReference type="EMBL" id="BSCI01000032">
    <property type="protein sequence ID" value="GLG88510.1"/>
    <property type="molecule type" value="Genomic_DNA"/>
</dbReference>
<dbReference type="InterPro" id="IPR010982">
    <property type="entry name" value="Lambda_DNA-bd_dom_sf"/>
</dbReference>
<evidence type="ECO:0000256" key="1">
    <source>
        <dbReference type="ARBA" id="ARBA00023015"/>
    </source>
</evidence>
<dbReference type="Gene3D" id="1.10.260.40">
    <property type="entry name" value="lambda repressor-like DNA-binding domains"/>
    <property type="match status" value="1"/>
</dbReference>
<dbReference type="Pfam" id="PF13416">
    <property type="entry name" value="SBP_bac_8"/>
    <property type="match status" value="1"/>
</dbReference>
<dbReference type="GO" id="GO:0003700">
    <property type="term" value="F:DNA-binding transcription factor activity"/>
    <property type="evidence" value="ECO:0007669"/>
    <property type="project" value="TreeGrafter"/>
</dbReference>
<dbReference type="Gene3D" id="3.40.50.2300">
    <property type="match status" value="2"/>
</dbReference>
<dbReference type="PROSITE" id="PS00356">
    <property type="entry name" value="HTH_LACI_1"/>
    <property type="match status" value="1"/>
</dbReference>
<dbReference type="PROSITE" id="PS50932">
    <property type="entry name" value="HTH_LACI_2"/>
    <property type="match status" value="1"/>
</dbReference>